<evidence type="ECO:0000256" key="1">
    <source>
        <dbReference type="ARBA" id="ARBA00004651"/>
    </source>
</evidence>
<dbReference type="RefSeq" id="WP_105532287.1">
    <property type="nucleotide sequence ID" value="NZ_PUGF01000011.1"/>
</dbReference>
<dbReference type="PROSITE" id="PS50893">
    <property type="entry name" value="ABC_TRANSPORTER_2"/>
    <property type="match status" value="1"/>
</dbReference>
<dbReference type="InterPro" id="IPR027417">
    <property type="entry name" value="P-loop_NTPase"/>
</dbReference>
<keyword evidence="17" id="KW-1185">Reference proteome</keyword>
<evidence type="ECO:0000256" key="11">
    <source>
        <dbReference type="ARBA" id="ARBA00061173"/>
    </source>
</evidence>
<comment type="subcellular location">
    <subcellularLocation>
        <location evidence="1">Cell membrane</location>
        <topology evidence="1">Multi-pass membrane protein</topology>
    </subcellularLocation>
</comment>
<keyword evidence="4 13" id="KW-0812">Transmembrane</keyword>
<feature type="transmembrane region" description="Helical" evidence="13">
    <location>
        <begin position="684"/>
        <end position="702"/>
    </location>
</feature>
<dbReference type="PANTHER" id="PTHR24221">
    <property type="entry name" value="ATP-BINDING CASSETTE SUB-FAMILY B"/>
    <property type="match status" value="1"/>
</dbReference>
<dbReference type="InterPro" id="IPR011527">
    <property type="entry name" value="ABC1_TM_dom"/>
</dbReference>
<keyword evidence="8 13" id="KW-1133">Transmembrane helix</keyword>
<evidence type="ECO:0000256" key="13">
    <source>
        <dbReference type="SAM" id="Phobius"/>
    </source>
</evidence>
<dbReference type="InterPro" id="IPR003439">
    <property type="entry name" value="ABC_transporter-like_ATP-bd"/>
</dbReference>
<dbReference type="PANTHER" id="PTHR24221:SF654">
    <property type="entry name" value="ATP-BINDING CASSETTE SUB-FAMILY B MEMBER 6"/>
    <property type="match status" value="1"/>
</dbReference>
<evidence type="ECO:0000256" key="4">
    <source>
        <dbReference type="ARBA" id="ARBA00022692"/>
    </source>
</evidence>
<dbReference type="GO" id="GO:0031640">
    <property type="term" value="P:killing of cells of another organism"/>
    <property type="evidence" value="ECO:0007669"/>
    <property type="project" value="UniProtKB-KW"/>
</dbReference>
<evidence type="ECO:0000256" key="8">
    <source>
        <dbReference type="ARBA" id="ARBA00022989"/>
    </source>
</evidence>
<keyword evidence="3" id="KW-1003">Cell membrane</keyword>
<dbReference type="EMBL" id="PUGF01000011">
    <property type="protein sequence ID" value="PRC92801.1"/>
    <property type="molecule type" value="Genomic_DNA"/>
</dbReference>
<evidence type="ECO:0000313" key="17">
    <source>
        <dbReference type="Proteomes" id="UP000237839"/>
    </source>
</evidence>
<dbReference type="Proteomes" id="UP000237839">
    <property type="component" value="Unassembled WGS sequence"/>
</dbReference>
<sequence>MSNEQTDTLETPLTAISELGSLGSAGARLVHADRSVWLVEHGSIDLFMVPLNAELEPGARIYLFTTGVGQLVAFPRLASDLGYGLLAVPMADCRYRVIERDDLTRMFEQTVQGCNQLALLDAFAHNLSLIPHEKLSSECLSVYPNDEYVAADTALTVCAGASGLWLSSVSGPMVYAIHDASEHELMHLHACLPAPMSIAIHLPTATQVHCYSLEEAREQGVSLDMLLDGLDSLFLSLIHATIENKKKNEADELLRLQTKTSIDSQAMSDALGGFASLFQKQYQESFSSSSKDRLLNACQIIGKSLNITFVAPPVGGVHRNLVQNIANASHVRTRVVALKGAWWKVDSGALLGFLESDKEPLALMPVRGGGYEAVNPVSGQRTKVDAQFSAQLVIFAHMFYTSLPHKSLILKDVIQFITRGFGREFIIIAAISLVSAALGMGIPIASGVLFDQAFPAADFGQMMQILMILFATILVTLLFEVTQAMVLLRIEGKASCDLQAAVWDRVLKLPVPFFRDYSAGDLATRINGINEIRQALSGTVISSILSSLFSALNVCLLFYYDIKLGVVAIILVLAAIGFNLLVGRVTARLTREAADKNGKISGMVLEYLNGIAKLRITGAESRAFSNWSTSFVMQRRLLMRASGWGNIGGTFSAVFPLLAMIVIFVWIAPVAGADNHQHLSTGEFIAFSSTFAIFLGATMNLVRISTDLLNIMSTYERTRPIMETVPEVDQNKAYPGELRGAIELSNVSFSYSPDLPPVLDDVSFSVKPGEFVALVGASGSGKSTLLRLMLGFETPSQGAIYYDGKNLGDINIGAVRRQLGVVLQGGQLMDGDIFSNIVGSTTLGSDAAWEAAKACGLDRDIEAMAMGMQTLVSDGGGTLSGGQRQRLMIARAIVNKPKIIYFDEATSALDNQTQATVSASMEQLRATRIVIAHRLSTIINADQIYVLEKGRIVQSGSYAVLMQQEGLFAELAKRQTL</sequence>
<proteinExistence type="inferred from homology"/>
<dbReference type="InterPro" id="IPR022515">
    <property type="entry name" value="NHPM_micro_ABC2"/>
</dbReference>
<keyword evidence="6" id="KW-0547">Nucleotide-binding</keyword>
<dbReference type="NCBIfam" id="TIGR03797">
    <property type="entry name" value="NHLM_micro_ABC2"/>
    <property type="match status" value="1"/>
</dbReference>
<keyword evidence="7 16" id="KW-0067">ATP-binding</keyword>
<feature type="transmembrane region" description="Helical" evidence="13">
    <location>
        <begin position="643"/>
        <end position="672"/>
    </location>
</feature>
<feature type="transmembrane region" description="Helical" evidence="13">
    <location>
        <begin position="535"/>
        <end position="560"/>
    </location>
</feature>
<reference evidence="16 17" key="1">
    <citation type="submission" date="2018-02" db="EMBL/GenBank/DDBJ databases">
        <title>Solimicrobium silvestre gen. nov., sp. nov., isolated from alpine forest soil.</title>
        <authorList>
            <person name="Margesin R."/>
            <person name="Albuquerque L."/>
            <person name="Zhang D.-C."/>
            <person name="Froufe H.J.C."/>
            <person name="Severino R."/>
            <person name="Roxo I."/>
            <person name="Egas C."/>
            <person name="Da Costa M.S."/>
        </authorList>
    </citation>
    <scope>NUCLEOTIDE SEQUENCE [LARGE SCALE GENOMIC DNA]</scope>
    <source>
        <strain evidence="16 17">S20-91</strain>
    </source>
</reference>
<evidence type="ECO:0000259" key="15">
    <source>
        <dbReference type="PROSITE" id="PS50929"/>
    </source>
</evidence>
<dbReference type="Gene3D" id="3.40.50.300">
    <property type="entry name" value="P-loop containing nucleotide triphosphate hydrolases"/>
    <property type="match status" value="1"/>
</dbReference>
<evidence type="ECO:0000259" key="14">
    <source>
        <dbReference type="PROSITE" id="PS50893"/>
    </source>
</evidence>
<dbReference type="GO" id="GO:0140359">
    <property type="term" value="F:ABC-type transporter activity"/>
    <property type="evidence" value="ECO:0007669"/>
    <property type="project" value="InterPro"/>
</dbReference>
<dbReference type="OrthoDB" id="9787557at2"/>
<comment type="caution">
    <text evidence="16">The sequence shown here is derived from an EMBL/GenBank/DDBJ whole genome shotgun (WGS) entry which is preliminary data.</text>
</comment>
<dbReference type="SUPFAM" id="SSF90123">
    <property type="entry name" value="ABC transporter transmembrane region"/>
    <property type="match status" value="1"/>
</dbReference>
<feature type="domain" description="ABC transmembrane type-1" evidence="15">
    <location>
        <begin position="426"/>
        <end position="710"/>
    </location>
</feature>
<comment type="function">
    <text evidence="10">Involved in the export of calmodulin-sensitive adenylate cyclase-hemolysin (cyclolysin).</text>
</comment>
<evidence type="ECO:0000313" key="16">
    <source>
        <dbReference type="EMBL" id="PRC92801.1"/>
    </source>
</evidence>
<dbReference type="GO" id="GO:0005886">
    <property type="term" value="C:plasma membrane"/>
    <property type="evidence" value="ECO:0007669"/>
    <property type="project" value="UniProtKB-SubCell"/>
</dbReference>
<dbReference type="PROSITE" id="PS50929">
    <property type="entry name" value="ABC_TM1F"/>
    <property type="match status" value="1"/>
</dbReference>
<dbReference type="Pfam" id="PF00005">
    <property type="entry name" value="ABC_tran"/>
    <property type="match status" value="1"/>
</dbReference>
<feature type="transmembrane region" description="Helical" evidence="13">
    <location>
        <begin position="566"/>
        <end position="587"/>
    </location>
</feature>
<evidence type="ECO:0000256" key="10">
    <source>
        <dbReference type="ARBA" id="ARBA00055355"/>
    </source>
</evidence>
<feature type="transmembrane region" description="Helical" evidence="13">
    <location>
        <begin position="462"/>
        <end position="479"/>
    </location>
</feature>
<organism evidence="16 17">
    <name type="scientific">Solimicrobium silvestre</name>
    <dbReference type="NCBI Taxonomy" id="2099400"/>
    <lineage>
        <taxon>Bacteria</taxon>
        <taxon>Pseudomonadati</taxon>
        <taxon>Pseudomonadota</taxon>
        <taxon>Betaproteobacteria</taxon>
        <taxon>Burkholderiales</taxon>
        <taxon>Oxalobacteraceae</taxon>
        <taxon>Solimicrobium</taxon>
    </lineage>
</organism>
<dbReference type="AlphaFoldDB" id="A0A2S9GYL0"/>
<dbReference type="Pfam" id="PF00664">
    <property type="entry name" value="ABC_membrane"/>
    <property type="match status" value="1"/>
</dbReference>
<dbReference type="InterPro" id="IPR039421">
    <property type="entry name" value="Type_1_exporter"/>
</dbReference>
<feature type="transmembrane region" description="Helical" evidence="13">
    <location>
        <begin position="425"/>
        <end position="450"/>
    </location>
</feature>
<dbReference type="Gene3D" id="1.20.1560.10">
    <property type="entry name" value="ABC transporter type 1, transmembrane domain"/>
    <property type="match status" value="1"/>
</dbReference>
<dbReference type="SUPFAM" id="SSF52540">
    <property type="entry name" value="P-loop containing nucleoside triphosphate hydrolases"/>
    <property type="match status" value="1"/>
</dbReference>
<dbReference type="InterPro" id="IPR036640">
    <property type="entry name" value="ABC1_TM_sf"/>
</dbReference>
<protein>
    <recommendedName>
        <fullName evidence="12">Cyclolysin secretion/processing ATP-binding protein CyaB</fullName>
    </recommendedName>
</protein>
<dbReference type="InterPro" id="IPR017871">
    <property type="entry name" value="ABC_transporter-like_CS"/>
</dbReference>
<evidence type="ECO:0000256" key="3">
    <source>
        <dbReference type="ARBA" id="ARBA00022475"/>
    </source>
</evidence>
<evidence type="ECO:0000256" key="2">
    <source>
        <dbReference type="ARBA" id="ARBA00022448"/>
    </source>
</evidence>
<name>A0A2S9GYL0_9BURK</name>
<dbReference type="FunFam" id="3.40.50.300:FF:000299">
    <property type="entry name" value="ABC transporter ATP-binding protein/permease"/>
    <property type="match status" value="1"/>
</dbReference>
<keyword evidence="5" id="KW-0204">Cytolysis</keyword>
<feature type="domain" description="ABC transporter" evidence="14">
    <location>
        <begin position="742"/>
        <end position="974"/>
    </location>
</feature>
<evidence type="ECO:0000256" key="6">
    <source>
        <dbReference type="ARBA" id="ARBA00022741"/>
    </source>
</evidence>
<dbReference type="SMART" id="SM00382">
    <property type="entry name" value="AAA"/>
    <property type="match status" value="1"/>
</dbReference>
<dbReference type="GO" id="GO:0034040">
    <property type="term" value="F:ATPase-coupled lipid transmembrane transporter activity"/>
    <property type="evidence" value="ECO:0007669"/>
    <property type="project" value="TreeGrafter"/>
</dbReference>
<keyword evidence="9 13" id="KW-0472">Membrane</keyword>
<evidence type="ECO:0000256" key="9">
    <source>
        <dbReference type="ARBA" id="ARBA00023136"/>
    </source>
</evidence>
<evidence type="ECO:0000256" key="7">
    <source>
        <dbReference type="ARBA" id="ARBA00022840"/>
    </source>
</evidence>
<gene>
    <name evidence="16" type="ORF">S2091_2531</name>
</gene>
<keyword evidence="5" id="KW-0354">Hemolysis</keyword>
<dbReference type="InterPro" id="IPR003593">
    <property type="entry name" value="AAA+_ATPase"/>
</dbReference>
<evidence type="ECO:0000256" key="5">
    <source>
        <dbReference type="ARBA" id="ARBA00022735"/>
    </source>
</evidence>
<dbReference type="GO" id="GO:0005524">
    <property type="term" value="F:ATP binding"/>
    <property type="evidence" value="ECO:0007669"/>
    <property type="project" value="UniProtKB-KW"/>
</dbReference>
<comment type="similarity">
    <text evidence="11">Belongs to the ABC transporter superfamily. Cyclolysin exporter (TC 3.A.1.109.2) family.</text>
</comment>
<dbReference type="GO" id="GO:0016887">
    <property type="term" value="F:ATP hydrolysis activity"/>
    <property type="evidence" value="ECO:0007669"/>
    <property type="project" value="InterPro"/>
</dbReference>
<dbReference type="PROSITE" id="PS00211">
    <property type="entry name" value="ABC_TRANSPORTER_1"/>
    <property type="match status" value="1"/>
</dbReference>
<accession>A0A2S9GYL0</accession>
<evidence type="ECO:0000256" key="12">
    <source>
        <dbReference type="ARBA" id="ARBA00072252"/>
    </source>
</evidence>
<keyword evidence="2" id="KW-0813">Transport</keyword>